<keyword evidence="1" id="KW-0812">Transmembrane</keyword>
<proteinExistence type="predicted"/>
<reference evidence="2" key="2">
    <citation type="submission" date="2020-09" db="EMBL/GenBank/DDBJ databases">
        <authorList>
            <person name="Sun Q."/>
            <person name="Zhou Y."/>
        </authorList>
    </citation>
    <scope>NUCLEOTIDE SEQUENCE</scope>
    <source>
        <strain evidence="2">CGMCC 1.6293</strain>
    </source>
</reference>
<evidence type="ECO:0000256" key="1">
    <source>
        <dbReference type="SAM" id="Phobius"/>
    </source>
</evidence>
<reference evidence="2" key="1">
    <citation type="journal article" date="2014" name="Int. J. Syst. Evol. Microbiol.">
        <title>Complete genome sequence of Corynebacterium casei LMG S-19264T (=DSM 44701T), isolated from a smear-ripened cheese.</title>
        <authorList>
            <consortium name="US DOE Joint Genome Institute (JGI-PGF)"/>
            <person name="Walter F."/>
            <person name="Albersmeier A."/>
            <person name="Kalinowski J."/>
            <person name="Ruckert C."/>
        </authorList>
    </citation>
    <scope>NUCLEOTIDE SEQUENCE</scope>
    <source>
        <strain evidence="2">CGMCC 1.6293</strain>
    </source>
</reference>
<dbReference type="Pfam" id="PF13795">
    <property type="entry name" value="HupE_UreJ_2"/>
    <property type="match status" value="1"/>
</dbReference>
<evidence type="ECO:0000313" key="2">
    <source>
        <dbReference type="EMBL" id="GGL88793.1"/>
    </source>
</evidence>
<dbReference type="InterPro" id="IPR032809">
    <property type="entry name" value="Put_HupE_UreJ"/>
</dbReference>
<dbReference type="EMBL" id="BMLF01000001">
    <property type="protein sequence ID" value="GGL88793.1"/>
    <property type="molecule type" value="Genomic_DNA"/>
</dbReference>
<sequence>MAGARGALVLVWALLLWVPAAAAHEVRPSIATLGFDGGAARLDLRLNAEALLAGIDLDDLETTDAAPQSDAYDRLRMFDPEDLVAQLEAAWPRLAEGMRLTTRNGEPVAMEIDTIDSSEIGDAGLPRPTRVILTGNLPAGTEAVRFHWGRGQGALVLRHGAARGGLATYLAGGATSDPIPVAGGSDQGGLSVLAAYVPVGFAHILPKGLDHILFVLGLYFFSTRLPPLVWQITAFTAAHTVTLALGALGTVRLPPDLVEPLIAASIVFVAAENIFATRMHAWRPAIVFGFGLLHGLGFAAVLGDFGLPEGLFLPALLGFNIGVEIGQLTVVAIAFLAVGVWFRDKPWYRARIAVPASAAIALVGAYWFLERTVL</sequence>
<name>A0A917SM15_9RHOB</name>
<feature type="transmembrane region" description="Helical" evidence="1">
    <location>
        <begin position="352"/>
        <end position="369"/>
    </location>
</feature>
<keyword evidence="1" id="KW-1133">Transmembrane helix</keyword>
<dbReference type="AlphaFoldDB" id="A0A917SM15"/>
<protein>
    <recommendedName>
        <fullName evidence="4">HupE/UreJ family protein</fullName>
    </recommendedName>
</protein>
<feature type="transmembrane region" description="Helical" evidence="1">
    <location>
        <begin position="315"/>
        <end position="340"/>
    </location>
</feature>
<accession>A0A917SM15</accession>
<keyword evidence="1" id="KW-0472">Membrane</keyword>
<feature type="transmembrane region" description="Helical" evidence="1">
    <location>
        <begin position="200"/>
        <end position="221"/>
    </location>
</feature>
<organism evidence="2 3">
    <name type="scientific">Pseudooceanicola nanhaiensis</name>
    <dbReference type="NCBI Taxonomy" id="375761"/>
    <lineage>
        <taxon>Bacteria</taxon>
        <taxon>Pseudomonadati</taxon>
        <taxon>Pseudomonadota</taxon>
        <taxon>Alphaproteobacteria</taxon>
        <taxon>Rhodobacterales</taxon>
        <taxon>Paracoccaceae</taxon>
        <taxon>Pseudooceanicola</taxon>
    </lineage>
</organism>
<keyword evidence="3" id="KW-1185">Reference proteome</keyword>
<comment type="caution">
    <text evidence="2">The sequence shown here is derived from an EMBL/GenBank/DDBJ whole genome shotgun (WGS) entry which is preliminary data.</text>
</comment>
<gene>
    <name evidence="2" type="ORF">GCM10011534_08670</name>
</gene>
<feature type="transmembrane region" description="Helical" evidence="1">
    <location>
        <begin position="228"/>
        <end position="251"/>
    </location>
</feature>
<feature type="transmembrane region" description="Helical" evidence="1">
    <location>
        <begin position="257"/>
        <end position="276"/>
    </location>
</feature>
<dbReference type="Proteomes" id="UP000649829">
    <property type="component" value="Unassembled WGS sequence"/>
</dbReference>
<feature type="transmembrane region" description="Helical" evidence="1">
    <location>
        <begin position="285"/>
        <end position="303"/>
    </location>
</feature>
<evidence type="ECO:0000313" key="3">
    <source>
        <dbReference type="Proteomes" id="UP000649829"/>
    </source>
</evidence>
<evidence type="ECO:0008006" key="4">
    <source>
        <dbReference type="Google" id="ProtNLM"/>
    </source>
</evidence>